<evidence type="ECO:0000313" key="6">
    <source>
        <dbReference type="EMBL" id="PIS41691.1"/>
    </source>
</evidence>
<protein>
    <recommendedName>
        <fullName evidence="8">Penicillin-binding protein 2</fullName>
    </recommendedName>
</protein>
<name>A0A2H0YT61_9BACT</name>
<dbReference type="Pfam" id="PF03717">
    <property type="entry name" value="PBP_dimer"/>
    <property type="match status" value="1"/>
</dbReference>
<gene>
    <name evidence="6" type="ORF">COT25_01750</name>
</gene>
<dbReference type="Proteomes" id="UP000228711">
    <property type="component" value="Unassembled WGS sequence"/>
</dbReference>
<evidence type="ECO:0000256" key="3">
    <source>
        <dbReference type="SAM" id="Phobius"/>
    </source>
</evidence>
<feature type="transmembrane region" description="Helical" evidence="3">
    <location>
        <begin position="21"/>
        <end position="42"/>
    </location>
</feature>
<keyword evidence="3" id="KW-0812">Transmembrane</keyword>
<accession>A0A2H0YT61</accession>
<dbReference type="Gene3D" id="3.30.450.330">
    <property type="match status" value="1"/>
</dbReference>
<dbReference type="GO" id="GO:0005886">
    <property type="term" value="C:plasma membrane"/>
    <property type="evidence" value="ECO:0007669"/>
    <property type="project" value="TreeGrafter"/>
</dbReference>
<evidence type="ECO:0000256" key="1">
    <source>
        <dbReference type="ARBA" id="ARBA00004370"/>
    </source>
</evidence>
<comment type="caution">
    <text evidence="6">The sequence shown here is derived from an EMBL/GenBank/DDBJ whole genome shotgun (WGS) entry which is preliminary data.</text>
</comment>
<evidence type="ECO:0000259" key="4">
    <source>
        <dbReference type="Pfam" id="PF00905"/>
    </source>
</evidence>
<reference evidence="7" key="1">
    <citation type="submission" date="2017-09" db="EMBL/GenBank/DDBJ databases">
        <title>Depth-based differentiation of microbial function through sediment-hosted aquifers and enrichment of novel symbionts in the deep terrestrial subsurface.</title>
        <authorList>
            <person name="Probst A.J."/>
            <person name="Ladd B."/>
            <person name="Jarett J.K."/>
            <person name="Geller-Mcgrath D.E."/>
            <person name="Sieber C.M.K."/>
            <person name="Emerson J.B."/>
            <person name="Anantharaman K."/>
            <person name="Thomas B.C."/>
            <person name="Malmstrom R."/>
            <person name="Stieglmeier M."/>
            <person name="Klingl A."/>
            <person name="Woyke T."/>
            <person name="Ryan C.M."/>
            <person name="Banfield J.F."/>
        </authorList>
    </citation>
    <scope>NUCLEOTIDE SEQUENCE [LARGE SCALE GENOMIC DNA]</scope>
</reference>
<comment type="subcellular location">
    <subcellularLocation>
        <location evidence="1">Membrane</location>
    </subcellularLocation>
</comment>
<dbReference type="PANTHER" id="PTHR30627">
    <property type="entry name" value="PEPTIDOGLYCAN D,D-TRANSPEPTIDASE"/>
    <property type="match status" value="1"/>
</dbReference>
<dbReference type="InterPro" id="IPR012338">
    <property type="entry name" value="Beta-lactam/transpept-like"/>
</dbReference>
<proteinExistence type="predicted"/>
<evidence type="ECO:0000313" key="7">
    <source>
        <dbReference type="Proteomes" id="UP000228711"/>
    </source>
</evidence>
<dbReference type="EMBL" id="PEXV01000064">
    <property type="protein sequence ID" value="PIS41691.1"/>
    <property type="molecule type" value="Genomic_DNA"/>
</dbReference>
<dbReference type="GO" id="GO:0008658">
    <property type="term" value="F:penicillin binding"/>
    <property type="evidence" value="ECO:0007669"/>
    <property type="project" value="InterPro"/>
</dbReference>
<dbReference type="Pfam" id="PF00905">
    <property type="entry name" value="Transpeptidase"/>
    <property type="match status" value="1"/>
</dbReference>
<dbReference type="GO" id="GO:0071555">
    <property type="term" value="P:cell wall organization"/>
    <property type="evidence" value="ECO:0007669"/>
    <property type="project" value="TreeGrafter"/>
</dbReference>
<dbReference type="InterPro" id="IPR001460">
    <property type="entry name" value="PCN-bd_Tpept"/>
</dbReference>
<evidence type="ECO:0000256" key="2">
    <source>
        <dbReference type="ARBA" id="ARBA00023136"/>
    </source>
</evidence>
<sequence length="589" mass="64185">MTPRRGLKARRRQSTSQGSDRLRYLTIGVSIMTILIIGRMFYLQIPKHPFYEALAESQHALQQEIAPERGKIYAQNFAEPGKLIPLASNRTYWLLYAVPDDIENVSEAADQLLDVLPNLDREEVVSKLSKPNDLYEEIATKVSEEAYKKMSEKTIKGIYFTDERIRYYPEKNIGSHMLGFVGFGGGDEKIGQYGLEGGLQDVLAGTKGYVKADRDAGGRWIVVGTREFQDAKDGLSLELTIDETIQYTACTKLNAAVQKHGADSGSVIILNPKTGAILAMCGSPDFDPNAYNQVEDIGVYTNQVTSGAYEPGSIFKSITMAMAVNEEKVTPQTTYNDEGFVKINSYTIENSDKKAHGIQTMTQVLEGSLNTGAIFAMQQIGTEKFRDYVKDFGFGATTGSPIQGESTGNISNLDLPGEIYAMTGSFGQGISVTPLQMVSAYGVLANNGKLMKPYLIAKTLNPDGSTNEETQPEAIRQVIKSETATIIGAMLVNVVENGHGKKASVPGYYIAGKTGTAQVTSTNGRGYDPNNTIGSFAGFGPVSDPAFVMLVRIDHPRDVTFAESTAAPLFGDIAKFLLHYLHISPDRVE</sequence>
<dbReference type="Gene3D" id="3.90.1310.10">
    <property type="entry name" value="Penicillin-binding protein 2a (Domain 2)"/>
    <property type="match status" value="1"/>
</dbReference>
<dbReference type="SUPFAM" id="SSF56601">
    <property type="entry name" value="beta-lactamase/transpeptidase-like"/>
    <property type="match status" value="1"/>
</dbReference>
<feature type="domain" description="Penicillin-binding protein dimerisation" evidence="5">
    <location>
        <begin position="65"/>
        <end position="221"/>
    </location>
</feature>
<organism evidence="6 7">
    <name type="scientific">Candidatus Kerfeldbacteria bacterium CG08_land_8_20_14_0_20_42_7</name>
    <dbReference type="NCBI Taxonomy" id="2014245"/>
    <lineage>
        <taxon>Bacteria</taxon>
        <taxon>Candidatus Kerfeldiibacteriota</taxon>
    </lineage>
</organism>
<dbReference type="SUPFAM" id="SSF56519">
    <property type="entry name" value="Penicillin binding protein dimerisation domain"/>
    <property type="match status" value="1"/>
</dbReference>
<evidence type="ECO:0008006" key="8">
    <source>
        <dbReference type="Google" id="ProtNLM"/>
    </source>
</evidence>
<feature type="domain" description="Penicillin-binding protein transpeptidase" evidence="4">
    <location>
        <begin position="265"/>
        <end position="574"/>
    </location>
</feature>
<dbReference type="InterPro" id="IPR036138">
    <property type="entry name" value="PBP_dimer_sf"/>
</dbReference>
<dbReference type="InterPro" id="IPR050515">
    <property type="entry name" value="Beta-lactam/transpept"/>
</dbReference>
<keyword evidence="3" id="KW-1133">Transmembrane helix</keyword>
<dbReference type="AlphaFoldDB" id="A0A2H0YT61"/>
<dbReference type="InterPro" id="IPR005311">
    <property type="entry name" value="PBP_dimer"/>
</dbReference>
<evidence type="ECO:0000259" key="5">
    <source>
        <dbReference type="Pfam" id="PF03717"/>
    </source>
</evidence>
<dbReference type="PANTHER" id="PTHR30627:SF1">
    <property type="entry name" value="PEPTIDOGLYCAN D,D-TRANSPEPTIDASE FTSI"/>
    <property type="match status" value="1"/>
</dbReference>
<dbReference type="Gene3D" id="3.40.710.10">
    <property type="entry name" value="DD-peptidase/beta-lactamase superfamily"/>
    <property type="match status" value="1"/>
</dbReference>
<keyword evidence="2 3" id="KW-0472">Membrane</keyword>